<comment type="caution">
    <text evidence="3">The sequence shown here is derived from an EMBL/GenBank/DDBJ whole genome shotgun (WGS) entry which is preliminary data.</text>
</comment>
<sequence length="429" mass="46454">MSFPRPSRTLSAALVGVVAATALVAINPGGVVLSSAKRTVPVEQRASEAPNVFFPVVSKYARDRKTFGKRPGTEIQAPCGAAVRAATAGTVLLSSSPTSGPNLVRVVTSRGKLTTYYGYMRRARVTNGQIVAAGQQLGNVGDLGIAKKCSLYFAITNGFSGVIKIDPSRWLNNYVGKPVPQTSLFDNNGFVLASFNALGASHTPSARYAGYASRTPKQVAMLAGYNVDVVGLQEFERVQRTSFLAAAKGTYDIYPAVTDKNSANSIIWRKSTMEFVSAETIGVPYFQGRIWQMPVVLLKHKASGRMAYFINVHNPASIRKYGDQSKWRAKAIAIEKAKVVELRKTGRAVFLTGDLNDRTKAFCPLTEGKLMISANSVPSMACAPPKTLWIDWVFAAGPARFTSYVKDMKPKNARISDHPIILTKAYLAE</sequence>
<dbReference type="InterPro" id="IPR016047">
    <property type="entry name" value="M23ase_b-sheet_dom"/>
</dbReference>
<dbReference type="PANTHER" id="PTHR21666:SF270">
    <property type="entry name" value="MUREIN HYDROLASE ACTIVATOR ENVC"/>
    <property type="match status" value="1"/>
</dbReference>
<organism evidence="3 4">
    <name type="scientific">Nocardioides marmoriginsengisoli</name>
    <dbReference type="NCBI Taxonomy" id="661483"/>
    <lineage>
        <taxon>Bacteria</taxon>
        <taxon>Bacillati</taxon>
        <taxon>Actinomycetota</taxon>
        <taxon>Actinomycetes</taxon>
        <taxon>Propionibacteriales</taxon>
        <taxon>Nocardioidaceae</taxon>
        <taxon>Nocardioides</taxon>
    </lineage>
</organism>
<dbReference type="CDD" id="cd12797">
    <property type="entry name" value="M23_peptidase"/>
    <property type="match status" value="1"/>
</dbReference>
<dbReference type="GO" id="GO:0004222">
    <property type="term" value="F:metalloendopeptidase activity"/>
    <property type="evidence" value="ECO:0007669"/>
    <property type="project" value="TreeGrafter"/>
</dbReference>
<evidence type="ECO:0000313" key="4">
    <source>
        <dbReference type="Proteomes" id="UP000267128"/>
    </source>
</evidence>
<dbReference type="Gene3D" id="2.70.70.10">
    <property type="entry name" value="Glucose Permease (Domain IIA)"/>
    <property type="match status" value="1"/>
</dbReference>
<evidence type="ECO:0000259" key="2">
    <source>
        <dbReference type="Pfam" id="PF03372"/>
    </source>
</evidence>
<proteinExistence type="predicted"/>
<name>A0A3N0CCS8_9ACTN</name>
<dbReference type="SUPFAM" id="SSF51261">
    <property type="entry name" value="Duplicated hybrid motif"/>
    <property type="match status" value="1"/>
</dbReference>
<reference evidence="3 4" key="1">
    <citation type="submission" date="2018-11" db="EMBL/GenBank/DDBJ databases">
        <authorList>
            <person name="Li F."/>
        </authorList>
    </citation>
    <scope>NUCLEOTIDE SEQUENCE [LARGE SCALE GENOMIC DNA]</scope>
    <source>
        <strain evidence="3 4">Gsoil 097</strain>
    </source>
</reference>
<evidence type="ECO:0008006" key="5">
    <source>
        <dbReference type="Google" id="ProtNLM"/>
    </source>
</evidence>
<gene>
    <name evidence="3" type="ORF">EFK50_18070</name>
</gene>
<dbReference type="AlphaFoldDB" id="A0A3N0CCS8"/>
<dbReference type="Pfam" id="PF03372">
    <property type="entry name" value="Exo_endo_phos"/>
    <property type="match status" value="1"/>
</dbReference>
<keyword evidence="4" id="KW-1185">Reference proteome</keyword>
<accession>A0A3N0CCS8</accession>
<dbReference type="InterPro" id="IPR050570">
    <property type="entry name" value="Cell_wall_metabolism_enzyme"/>
</dbReference>
<dbReference type="InterPro" id="IPR036691">
    <property type="entry name" value="Endo/exonu/phosph_ase_sf"/>
</dbReference>
<evidence type="ECO:0000259" key="1">
    <source>
        <dbReference type="Pfam" id="PF01551"/>
    </source>
</evidence>
<feature type="domain" description="Endonuclease/exonuclease/phosphatase" evidence="2">
    <location>
        <begin position="219"/>
        <end position="418"/>
    </location>
</feature>
<dbReference type="Gene3D" id="3.60.10.10">
    <property type="entry name" value="Endonuclease/exonuclease/phosphatase"/>
    <property type="match status" value="1"/>
</dbReference>
<dbReference type="Pfam" id="PF01551">
    <property type="entry name" value="Peptidase_M23"/>
    <property type="match status" value="1"/>
</dbReference>
<feature type="domain" description="M23ase beta-sheet core" evidence="1">
    <location>
        <begin position="71"/>
        <end position="157"/>
    </location>
</feature>
<dbReference type="RefSeq" id="WP_123228982.1">
    <property type="nucleotide sequence ID" value="NZ_RJSE01000008.1"/>
</dbReference>
<dbReference type="OrthoDB" id="5171895at2"/>
<dbReference type="InterPro" id="IPR011055">
    <property type="entry name" value="Dup_hybrid_motif"/>
</dbReference>
<dbReference type="InterPro" id="IPR005135">
    <property type="entry name" value="Endo/exonuclease/phosphatase"/>
</dbReference>
<dbReference type="SUPFAM" id="SSF56219">
    <property type="entry name" value="DNase I-like"/>
    <property type="match status" value="1"/>
</dbReference>
<evidence type="ECO:0000313" key="3">
    <source>
        <dbReference type="EMBL" id="RNL61270.1"/>
    </source>
</evidence>
<dbReference type="EMBL" id="RJSE01000008">
    <property type="protein sequence ID" value="RNL61270.1"/>
    <property type="molecule type" value="Genomic_DNA"/>
</dbReference>
<dbReference type="PANTHER" id="PTHR21666">
    <property type="entry name" value="PEPTIDASE-RELATED"/>
    <property type="match status" value="1"/>
</dbReference>
<dbReference type="Proteomes" id="UP000267128">
    <property type="component" value="Unassembled WGS sequence"/>
</dbReference>
<protein>
    <recommendedName>
        <fullName evidence="5">Peptidase M23 domain-containing protein</fullName>
    </recommendedName>
</protein>